<protein>
    <submittedName>
        <fullName evidence="4 5">ABC transporter</fullName>
    </submittedName>
</protein>
<dbReference type="GO" id="GO:0015833">
    <property type="term" value="P:peptide transport"/>
    <property type="evidence" value="ECO:0007669"/>
    <property type="project" value="TreeGrafter"/>
</dbReference>
<dbReference type="RefSeq" id="WP_061055877.1">
    <property type="nucleotide sequence ID" value="NZ_CABLBX010000017.1"/>
</dbReference>
<dbReference type="EMBL" id="UHIP01000002">
    <property type="protein sequence ID" value="SUQ26346.1"/>
    <property type="molecule type" value="Genomic_DNA"/>
</dbReference>
<evidence type="ECO:0000313" key="4">
    <source>
        <dbReference type="EMBL" id="AMF92990.1"/>
    </source>
</evidence>
<evidence type="ECO:0000313" key="7">
    <source>
        <dbReference type="Proteomes" id="UP000254626"/>
    </source>
</evidence>
<dbReference type="Pfam" id="PF00496">
    <property type="entry name" value="SBP_bac_5"/>
    <property type="match status" value="1"/>
</dbReference>
<dbReference type="InterPro" id="IPR000914">
    <property type="entry name" value="SBP_5_dom"/>
</dbReference>
<dbReference type="KEGG" id="vfl:AL536_05900"/>
<organism evidence="5 7">
    <name type="scientific">Vibrio fluvialis</name>
    <dbReference type="NCBI Taxonomy" id="676"/>
    <lineage>
        <taxon>Bacteria</taxon>
        <taxon>Pseudomonadati</taxon>
        <taxon>Pseudomonadota</taxon>
        <taxon>Gammaproteobacteria</taxon>
        <taxon>Vibrionales</taxon>
        <taxon>Vibrionaceae</taxon>
        <taxon>Vibrio</taxon>
    </lineage>
</organism>
<dbReference type="SUPFAM" id="SSF53850">
    <property type="entry name" value="Periplasmic binding protein-like II"/>
    <property type="match status" value="1"/>
</dbReference>
<dbReference type="Pfam" id="PF12793">
    <property type="entry name" value="SgrR_N"/>
    <property type="match status" value="1"/>
</dbReference>
<dbReference type="EMBL" id="CP014034">
    <property type="protein sequence ID" value="AMF92990.1"/>
    <property type="molecule type" value="Genomic_DNA"/>
</dbReference>
<name>A0AAX2LT81_VIBFL</name>
<evidence type="ECO:0000259" key="3">
    <source>
        <dbReference type="Pfam" id="PF12793"/>
    </source>
</evidence>
<evidence type="ECO:0000313" key="6">
    <source>
        <dbReference type="Proteomes" id="UP000057088"/>
    </source>
</evidence>
<feature type="domain" description="Transcriptional regulator SgrR N-terminal HTH" evidence="3">
    <location>
        <begin position="20"/>
        <end position="100"/>
    </location>
</feature>
<dbReference type="GeneID" id="29384373"/>
<dbReference type="InterPro" id="IPR039424">
    <property type="entry name" value="SBP_5"/>
</dbReference>
<dbReference type="GO" id="GO:0003677">
    <property type="term" value="F:DNA binding"/>
    <property type="evidence" value="ECO:0007669"/>
    <property type="project" value="UniProtKB-KW"/>
</dbReference>
<dbReference type="Proteomes" id="UP000057088">
    <property type="component" value="Chromosome 1"/>
</dbReference>
<accession>A0AAX2LT81</accession>
<reference evidence="6" key="1">
    <citation type="submission" date="2015-12" db="EMBL/GenBank/DDBJ databases">
        <title>FDA dAtabase for Regulatory Grade micrObial Sequences (FDA-ARGOS): Supporting development and validation of Infectious Disease Dx tests.</title>
        <authorList>
            <person name="Hoffmann M."/>
            <person name="Allard M."/>
            <person name="Evans P."/>
            <person name="Brown E."/>
            <person name="Tallon L.J."/>
            <person name="Sadzewicz L."/>
            <person name="Sengamalay N."/>
            <person name="Ott S."/>
            <person name="Godinez A."/>
            <person name="Nagaraj S."/>
            <person name="Vyas G."/>
            <person name="Aluvathingal J."/>
            <person name="Nadendla S."/>
            <person name="Geyer C."/>
            <person name="Sichtig H."/>
        </authorList>
    </citation>
    <scope>NUCLEOTIDE SEQUENCE [LARGE SCALE GENOMIC DNA]</scope>
    <source>
        <strain evidence="6">ATCC 33809</strain>
    </source>
</reference>
<gene>
    <name evidence="5" type="primary">sgrR_1</name>
    <name evidence="4" type="ORF">AL536_05900</name>
    <name evidence="5" type="ORF">NCTC11327_03206</name>
</gene>
<dbReference type="AlphaFoldDB" id="A0AAX2LT81"/>
<feature type="domain" description="Solute-binding protein family 5" evidence="2">
    <location>
        <begin position="179"/>
        <end position="309"/>
    </location>
</feature>
<dbReference type="PANTHER" id="PTHR30290:SF72">
    <property type="entry name" value="HTH-TYPE TRANSCRIPTIONAL REGULATOR SGRR"/>
    <property type="match status" value="1"/>
</dbReference>
<evidence type="ECO:0000256" key="1">
    <source>
        <dbReference type="ARBA" id="ARBA00023125"/>
    </source>
</evidence>
<dbReference type="GO" id="GO:1904680">
    <property type="term" value="F:peptide transmembrane transporter activity"/>
    <property type="evidence" value="ECO:0007669"/>
    <property type="project" value="TreeGrafter"/>
</dbReference>
<evidence type="ECO:0000313" key="5">
    <source>
        <dbReference type="EMBL" id="SUQ26346.1"/>
    </source>
</evidence>
<reference evidence="5 7" key="3">
    <citation type="submission" date="2018-06" db="EMBL/GenBank/DDBJ databases">
        <authorList>
            <consortium name="Pathogen Informatics"/>
            <person name="Doyle S."/>
        </authorList>
    </citation>
    <scope>NUCLEOTIDE SEQUENCE [LARGE SCALE GENOMIC DNA]</scope>
    <source>
        <strain evidence="5 7">NCTC11327</strain>
    </source>
</reference>
<dbReference type="Gene3D" id="3.40.190.10">
    <property type="entry name" value="Periplasmic binding protein-like II"/>
    <property type="match status" value="1"/>
</dbReference>
<dbReference type="PANTHER" id="PTHR30290">
    <property type="entry name" value="PERIPLASMIC BINDING COMPONENT OF ABC TRANSPORTER"/>
    <property type="match status" value="1"/>
</dbReference>
<keyword evidence="1" id="KW-0238">DNA-binding</keyword>
<evidence type="ECO:0000259" key="2">
    <source>
        <dbReference type="Pfam" id="PF00496"/>
    </source>
</evidence>
<keyword evidence="6" id="KW-1185">Reference proteome</keyword>
<dbReference type="Gene3D" id="3.10.105.10">
    <property type="entry name" value="Dipeptide-binding Protein, Domain 3"/>
    <property type="match status" value="1"/>
</dbReference>
<dbReference type="Proteomes" id="UP000254626">
    <property type="component" value="Unassembled WGS sequence"/>
</dbReference>
<sequence length="571" mass="64898">MHYWKALTLLRDRLVINAPTPLSLDTFTHELGCTKRNAQLVVKKLVDNGVIRWQPSVGRGNFPSATLLKDPRPMLENKARRWIEEGKVDLAVSLIAPQQREAFIAAYIARYQTGSHDEDILQIPFYRGTHDLDPVGITRRTEQHLASYLYANLLRFDEQARCYRGDLAQIFQTTERGMAITLRKGLCFHNGEPLTAESVRQHFERLVTTSEHYRLLYQLIDGIEVHDRYRLEIISSHARHILPKLLCTGAMGIALWTEGSEGRGANVIGSGPFELVEQTEWRTLMKVSRYYHGYRPWVDGIEVWNIGDKAKDFAPNSHLFHPLLELDNHEGEYEQKAQWEAGCEYVLLNANRSVWLSSLNRRKKLMAIIDALGVPASFADNVAKANGMLSTPSEPLQANLGLARQLAAQLDKPPKPLQLLTYELGQHIEYAHHLADLLSELGILCQVLVLPFPEFCRKPNLSQADIILSGEVFSDDVDMSWLGWLLASTNVQVCLTDAQMQWLQQELASIYPLSESKRVKAYQSLEKKLIKKGLYLPRFHVQQNLSVAKSVTITELLSNGWVDFSEVVMTH</sequence>
<proteinExistence type="predicted"/>
<reference evidence="4" key="2">
    <citation type="submission" date="2018-01" db="EMBL/GenBank/DDBJ databases">
        <title>FDA dAtabase for Regulatory Grade micrObial Sequences (FDA-ARGOS): Supporting development and validation of Infectious Disease Dx tests.</title>
        <authorList>
            <person name="Hoffmann M."/>
            <person name="Allard M."/>
            <person name="Evans P."/>
            <person name="Brown E."/>
            <person name="Tallon L."/>
            <person name="Sadzewicz L."/>
            <person name="Sengamalay N."/>
            <person name="Ott S."/>
            <person name="Godinez A."/>
            <person name="Nagaraj S."/>
            <person name="Vyas G."/>
            <person name="Aluvathingal J."/>
            <person name="Nadendla S."/>
            <person name="Geyer C."/>
            <person name="Sichtig H."/>
        </authorList>
    </citation>
    <scope>NUCLEOTIDE SEQUENCE</scope>
    <source>
        <strain evidence="4">ATCC 33809</strain>
    </source>
</reference>
<dbReference type="InterPro" id="IPR025370">
    <property type="entry name" value="SgrR_HTH_N"/>
</dbReference>